<dbReference type="AlphaFoldDB" id="A0A380BF04"/>
<accession>A0A380BF04</accession>
<name>A0A380BF04_SPOPA</name>
<dbReference type="Proteomes" id="UP000254519">
    <property type="component" value="Unassembled WGS sequence"/>
</dbReference>
<sequence length="184" mass="20488">MNIPQIQIEITRGRIGLRIDKPVQTIEQPRAIIHQEQLAAVLEMSSTPAKLSIDTTEARADLDLKSVFKRIEEYAQLGKQGVMEGIARRAEEGQQLLRIENGGNMIKELAIKNSTPSPNPIGIRFVGDRSKVNMSFQPGILSIEATPQKPRFDVTVQAPVHHYEPGKVTGFIEEWPSIQIDVKG</sequence>
<protein>
    <submittedName>
        <fullName evidence="1">Uncharacterized protein</fullName>
    </submittedName>
</protein>
<organism evidence="1 2">
    <name type="scientific">Sporosarcina pasteurii</name>
    <name type="common">Bacillus pasteurii</name>
    <dbReference type="NCBI Taxonomy" id="1474"/>
    <lineage>
        <taxon>Bacteria</taxon>
        <taxon>Bacillati</taxon>
        <taxon>Bacillota</taxon>
        <taxon>Bacilli</taxon>
        <taxon>Bacillales</taxon>
        <taxon>Caryophanaceae</taxon>
        <taxon>Sporosarcina</taxon>
    </lineage>
</organism>
<evidence type="ECO:0000313" key="1">
    <source>
        <dbReference type="EMBL" id="SUI99818.1"/>
    </source>
</evidence>
<keyword evidence="2" id="KW-1185">Reference proteome</keyword>
<dbReference type="Pfam" id="PF20074">
    <property type="entry name" value="DUF6470"/>
    <property type="match status" value="1"/>
</dbReference>
<dbReference type="OrthoDB" id="2112831at2"/>
<reference evidence="1 2" key="1">
    <citation type="submission" date="2018-06" db="EMBL/GenBank/DDBJ databases">
        <authorList>
            <consortium name="Pathogen Informatics"/>
            <person name="Doyle S."/>
        </authorList>
    </citation>
    <scope>NUCLEOTIDE SEQUENCE [LARGE SCALE GENOMIC DNA]</scope>
    <source>
        <strain evidence="2">ATCC 11859 / DSM 33 / NCIB 8841 / NCTC 4822</strain>
    </source>
</reference>
<gene>
    <name evidence="1" type="ORF">NCTC4822_00777</name>
</gene>
<dbReference type="RefSeq" id="WP_115360230.1">
    <property type="nucleotide sequence ID" value="NZ_CP038012.1"/>
</dbReference>
<dbReference type="EMBL" id="UGYZ01000002">
    <property type="protein sequence ID" value="SUI99818.1"/>
    <property type="molecule type" value="Genomic_DNA"/>
</dbReference>
<dbReference type="InterPro" id="IPR045527">
    <property type="entry name" value="DUF6470"/>
</dbReference>
<evidence type="ECO:0000313" key="2">
    <source>
        <dbReference type="Proteomes" id="UP000254519"/>
    </source>
</evidence>
<proteinExistence type="predicted"/>